<protein>
    <submittedName>
        <fullName evidence="3 4">Uncharacterized protein CG7065-like isoform X1</fullName>
    </submittedName>
</protein>
<feature type="compositionally biased region" description="Basic and acidic residues" evidence="1">
    <location>
        <begin position="531"/>
        <end position="544"/>
    </location>
</feature>
<evidence type="ECO:0000313" key="2">
    <source>
        <dbReference type="Proteomes" id="UP000322000"/>
    </source>
</evidence>
<feature type="region of interest" description="Disordered" evidence="1">
    <location>
        <begin position="477"/>
        <end position="590"/>
    </location>
</feature>
<dbReference type="RefSeq" id="XP_026726383.1">
    <property type="nucleotide sequence ID" value="XM_026870582.1"/>
</dbReference>
<keyword evidence="2" id="KW-1185">Reference proteome</keyword>
<evidence type="ECO:0000313" key="5">
    <source>
        <dbReference type="RefSeq" id="XP_026726384.1"/>
    </source>
</evidence>
<dbReference type="KEGG" id="tnl:113492875"/>
<feature type="region of interest" description="Disordered" evidence="1">
    <location>
        <begin position="314"/>
        <end position="357"/>
    </location>
</feature>
<dbReference type="RefSeq" id="XP_026726384.1">
    <property type="nucleotide sequence ID" value="XM_026870583.1"/>
</dbReference>
<dbReference type="RefSeq" id="XP_026726385.1">
    <property type="nucleotide sequence ID" value="XM_026870584.1"/>
</dbReference>
<feature type="compositionally biased region" description="Basic and acidic residues" evidence="1">
    <location>
        <begin position="347"/>
        <end position="356"/>
    </location>
</feature>
<feature type="compositionally biased region" description="Polar residues" evidence="1">
    <location>
        <begin position="127"/>
        <end position="141"/>
    </location>
</feature>
<dbReference type="OrthoDB" id="5877502at2759"/>
<accession>A0A7E5VDK9</accession>
<feature type="region of interest" description="Disordered" evidence="1">
    <location>
        <begin position="867"/>
        <end position="887"/>
    </location>
</feature>
<evidence type="ECO:0000256" key="1">
    <source>
        <dbReference type="SAM" id="MobiDB-lite"/>
    </source>
</evidence>
<gene>
    <name evidence="3 4 5 6" type="primary">LOC113492875</name>
</gene>
<name>A0A7E5VDK9_TRINI</name>
<evidence type="ECO:0000313" key="3">
    <source>
        <dbReference type="RefSeq" id="XP_026726382.1"/>
    </source>
</evidence>
<feature type="region of interest" description="Disordered" evidence="1">
    <location>
        <begin position="122"/>
        <end position="142"/>
    </location>
</feature>
<evidence type="ECO:0000313" key="6">
    <source>
        <dbReference type="RefSeq" id="XP_026726385.1"/>
    </source>
</evidence>
<feature type="region of interest" description="Disordered" evidence="1">
    <location>
        <begin position="794"/>
        <end position="813"/>
    </location>
</feature>
<dbReference type="RefSeq" id="XP_026726382.1">
    <property type="nucleotide sequence ID" value="XM_026870581.1"/>
</dbReference>
<evidence type="ECO:0000313" key="4">
    <source>
        <dbReference type="RefSeq" id="XP_026726383.1"/>
    </source>
</evidence>
<proteinExistence type="predicted"/>
<feature type="compositionally biased region" description="Basic residues" evidence="1">
    <location>
        <begin position="567"/>
        <end position="589"/>
    </location>
</feature>
<feature type="compositionally biased region" description="Basic and acidic residues" evidence="1">
    <location>
        <begin position="494"/>
        <end position="519"/>
    </location>
</feature>
<dbReference type="Proteomes" id="UP000322000">
    <property type="component" value="Chromosome 4"/>
</dbReference>
<dbReference type="AlphaFoldDB" id="A0A7E5VDK9"/>
<reference evidence="3 4" key="1">
    <citation type="submission" date="2025-04" db="UniProtKB">
        <authorList>
            <consortium name="RefSeq"/>
        </authorList>
    </citation>
    <scope>IDENTIFICATION</scope>
</reference>
<feature type="compositionally biased region" description="Acidic residues" evidence="1">
    <location>
        <begin position="334"/>
        <end position="346"/>
    </location>
</feature>
<sequence>MDDPDWEIEPFQESLQESVQESEQFDEFEHELSKAERHFNEKLKKLKVRVEDGSARYMVRRRERDPSSGNWVYVCFPCGAVCIGQPVLEAHISGKKHNIKMKNGLPWPVTIFDFHPTKQKKKKVATPQVSTAGSSNNSGETNKYDEYKKANCNLQEALDSLQTALIGLEFVVEHPPEQPHHPPTYICLLCVKQGKSRAIINHINCFWHRYTYLVRFFPTASDKLNPFTTDVRYRTTVAYVVSILARCIEQKYGRKRPLKIEKDEFEREIEQVRRWMAQDHHFSEKDGCTFEEVVNEELIELLVQARKLENSYVDKDKKSPIGSPAKNKDKEDEKSESDDSLPDFDDGDGHHDKSNHETSIALSTINAKFKPKKYYSPWKMSISAAMCAETEAFAKLSLDYHTKNPEKHPFYLTEWSKFWNRRYKEIRAEGKDPAKHDFEPEWVVFWSARMNELHEKELRVQVEDIYRKMEMTPLVWQNNDEQKSRESSPSNKIQKTESSSERLRSSQHQDLRRKSSDRSPHHKTSSGRRNASPDRHIYSSDRRRLTPNRCRPSSPRRRPLLRWSPQHTHRQSPQRRHSPPHYYHSRSRSPHYSWSRRYERPYHALSSSKIDRKPVDGYCSWHFDNDRLSPYSCDAITVTLRQLVALEQYLGSLGPRVMDMLADALKMEKERANSSEELLEREAALVLLETAKEKLKGAAQAGLVAPGAAAAVRAAVVRVAATLHEADKRLSRRKQERLASVVKAVSNAARKGEVNGSQTARQKALTLIARGRIDAKSEELATLVKARQTEQSKLANASCGTPQAAYEKDKESKEDAEIDLSDSEVDTLIENFHQLSSEEQYDFFAYLKKLETKEPHRMDRIIQYVNSTTEPGTPPLSNQSETDSVNNHGQQVTLDDLQSSEHTSTTIKEIIRSAMQIDKKLETKKKKNSPQRWISQSTKDLASSRNLSELKRAKTNTAVSNVSEAICSDEDSIDDLLEAIEIELNSPEDIPQDQI</sequence>
<organism evidence="2 5">
    <name type="scientific">Trichoplusia ni</name>
    <name type="common">Cabbage looper</name>
    <dbReference type="NCBI Taxonomy" id="7111"/>
    <lineage>
        <taxon>Eukaryota</taxon>
        <taxon>Metazoa</taxon>
        <taxon>Ecdysozoa</taxon>
        <taxon>Arthropoda</taxon>
        <taxon>Hexapoda</taxon>
        <taxon>Insecta</taxon>
        <taxon>Pterygota</taxon>
        <taxon>Neoptera</taxon>
        <taxon>Endopterygota</taxon>
        <taxon>Lepidoptera</taxon>
        <taxon>Glossata</taxon>
        <taxon>Ditrysia</taxon>
        <taxon>Noctuoidea</taxon>
        <taxon>Noctuidae</taxon>
        <taxon>Plusiinae</taxon>
        <taxon>Trichoplusia</taxon>
    </lineage>
</organism>
<dbReference type="GeneID" id="113492875"/>